<dbReference type="InterPro" id="IPR045078">
    <property type="entry name" value="TST/MPST-like"/>
</dbReference>
<evidence type="ECO:0000259" key="3">
    <source>
        <dbReference type="PROSITE" id="PS50206"/>
    </source>
</evidence>
<sequence length="292" mass="31416">MTSPESSPLMSVTQAANRLSDDDVLVLDVRFKLEDTAYGAQAYAESHLPGAVYLDLDKDLSSSIVPGVTGRHPLPDAAVFEARMREIGLRKSDQVIVYDDGPGFYSARLWWLLTWLGHSNVSVIDGGLKAWREAGLPMTAERSVRPWPGDFSARPDDSLLVDAEALLAQIEAGQDTPVFQLLDARAPERFRGEVEPIDPVAGHIPGAVCVPCNGNLGADSLMLPAQVLRERFPEPEAGQALVCYCGSGVTACHNILAAVIAGLPMPRLYPGSWSEWIVEPSRPVATTGSEVG</sequence>
<dbReference type="CDD" id="cd01449">
    <property type="entry name" value="TST_Repeat_2"/>
    <property type="match status" value="1"/>
</dbReference>
<evidence type="ECO:0000256" key="1">
    <source>
        <dbReference type="ARBA" id="ARBA00022679"/>
    </source>
</evidence>
<dbReference type="OrthoDB" id="9781034at2"/>
<proteinExistence type="predicted"/>
<name>A0A1E8CJ72_9GAMM</name>
<dbReference type="AlphaFoldDB" id="A0A1E8CJ72"/>
<dbReference type="FunFam" id="3.40.250.10:FF:000035">
    <property type="entry name" value="Thiosulfate sulfurtransferase"/>
    <property type="match status" value="1"/>
</dbReference>
<dbReference type="RefSeq" id="WP_070115975.1">
    <property type="nucleotide sequence ID" value="NZ_MASR01000001.1"/>
</dbReference>
<feature type="domain" description="Rhodanese" evidence="3">
    <location>
        <begin position="175"/>
        <end position="285"/>
    </location>
</feature>
<keyword evidence="5" id="KW-1185">Reference proteome</keyword>
<keyword evidence="2" id="KW-0677">Repeat</keyword>
<dbReference type="EMBL" id="MASR01000001">
    <property type="protein sequence ID" value="OFE12352.1"/>
    <property type="molecule type" value="Genomic_DNA"/>
</dbReference>
<keyword evidence="4" id="KW-0670">Pyruvate</keyword>
<dbReference type="STRING" id="1524254.PHACT_03715"/>
<gene>
    <name evidence="4" type="ORF">PHACT_03715</name>
</gene>
<evidence type="ECO:0000313" key="5">
    <source>
        <dbReference type="Proteomes" id="UP000175669"/>
    </source>
</evidence>
<dbReference type="PANTHER" id="PTHR11364:SF27">
    <property type="entry name" value="SULFURTRANSFERASE"/>
    <property type="match status" value="1"/>
</dbReference>
<dbReference type="Gene3D" id="3.40.250.10">
    <property type="entry name" value="Rhodanese-like domain"/>
    <property type="match status" value="2"/>
</dbReference>
<dbReference type="Pfam" id="PF00581">
    <property type="entry name" value="Rhodanese"/>
    <property type="match status" value="2"/>
</dbReference>
<dbReference type="PROSITE" id="PS00380">
    <property type="entry name" value="RHODANESE_1"/>
    <property type="match status" value="1"/>
</dbReference>
<comment type="caution">
    <text evidence="4">The sequence shown here is derived from an EMBL/GenBank/DDBJ whole genome shotgun (WGS) entry which is preliminary data.</text>
</comment>
<dbReference type="InterPro" id="IPR001763">
    <property type="entry name" value="Rhodanese-like_dom"/>
</dbReference>
<reference evidence="5" key="1">
    <citation type="submission" date="2016-07" db="EMBL/GenBank/DDBJ databases">
        <authorList>
            <person name="Florea S."/>
            <person name="Webb J.S."/>
            <person name="Jaromczyk J."/>
            <person name="Schardl C.L."/>
        </authorList>
    </citation>
    <scope>NUCLEOTIDE SEQUENCE [LARGE SCALE GENOMIC DNA]</scope>
    <source>
        <strain evidence="5">KCTC 42131</strain>
    </source>
</reference>
<protein>
    <submittedName>
        <fullName evidence="4">3-mercaptopyruvate sulfurtransferase</fullName>
    </submittedName>
</protein>
<dbReference type="InterPro" id="IPR001307">
    <property type="entry name" value="Thiosulphate_STrfase_CS"/>
</dbReference>
<dbReference type="PANTHER" id="PTHR11364">
    <property type="entry name" value="THIOSULFATE SULFERTANSFERASE"/>
    <property type="match status" value="1"/>
</dbReference>
<dbReference type="CDD" id="cd01448">
    <property type="entry name" value="TST_Repeat_1"/>
    <property type="match status" value="1"/>
</dbReference>
<dbReference type="SUPFAM" id="SSF52821">
    <property type="entry name" value="Rhodanese/Cell cycle control phosphatase"/>
    <property type="match status" value="2"/>
</dbReference>
<keyword evidence="1 4" id="KW-0808">Transferase</keyword>
<evidence type="ECO:0000313" key="4">
    <source>
        <dbReference type="EMBL" id="OFE12352.1"/>
    </source>
</evidence>
<dbReference type="PROSITE" id="PS50206">
    <property type="entry name" value="RHODANESE_3"/>
    <property type="match status" value="2"/>
</dbReference>
<dbReference type="GO" id="GO:0004792">
    <property type="term" value="F:thiosulfate-cyanide sulfurtransferase activity"/>
    <property type="evidence" value="ECO:0007669"/>
    <property type="project" value="InterPro"/>
</dbReference>
<dbReference type="Proteomes" id="UP000175669">
    <property type="component" value="Unassembled WGS sequence"/>
</dbReference>
<evidence type="ECO:0000256" key="2">
    <source>
        <dbReference type="ARBA" id="ARBA00022737"/>
    </source>
</evidence>
<organism evidence="4 5">
    <name type="scientific">Pseudohongiella acticola</name>
    <dbReference type="NCBI Taxonomy" id="1524254"/>
    <lineage>
        <taxon>Bacteria</taxon>
        <taxon>Pseudomonadati</taxon>
        <taxon>Pseudomonadota</taxon>
        <taxon>Gammaproteobacteria</taxon>
        <taxon>Pseudomonadales</taxon>
        <taxon>Pseudohongiellaceae</taxon>
        <taxon>Pseudohongiella</taxon>
    </lineage>
</organism>
<accession>A0A1E8CJ72</accession>
<dbReference type="InterPro" id="IPR036873">
    <property type="entry name" value="Rhodanese-like_dom_sf"/>
</dbReference>
<dbReference type="SMART" id="SM00450">
    <property type="entry name" value="RHOD"/>
    <property type="match status" value="2"/>
</dbReference>
<feature type="domain" description="Rhodanese" evidence="3">
    <location>
        <begin position="20"/>
        <end position="140"/>
    </location>
</feature>